<keyword evidence="3" id="KW-0472">Membrane</keyword>
<reference evidence="4" key="1">
    <citation type="journal article" date="2014" name="Nat. Genet.">
        <title>Genome and transcriptome of the porcine whipworm Trichuris suis.</title>
        <authorList>
            <person name="Jex A.R."/>
            <person name="Nejsum P."/>
            <person name="Schwarz E.M."/>
            <person name="Hu L."/>
            <person name="Young N.D."/>
            <person name="Hall R.S."/>
            <person name="Korhonen P.K."/>
            <person name="Liao S."/>
            <person name="Thamsborg S."/>
            <person name="Xia J."/>
            <person name="Xu P."/>
            <person name="Wang S."/>
            <person name="Scheerlinck J.P."/>
            <person name="Hofmann A."/>
            <person name="Sternberg P.W."/>
            <person name="Wang J."/>
            <person name="Gasser R.B."/>
        </authorList>
    </citation>
    <scope>NUCLEOTIDE SEQUENCE [LARGE SCALE GENOMIC DNA]</scope>
    <source>
        <strain evidence="4">DCEP-RM93F</strain>
    </source>
</reference>
<evidence type="ECO:0000256" key="3">
    <source>
        <dbReference type="ARBA" id="ARBA00023136"/>
    </source>
</evidence>
<dbReference type="EMBL" id="KL367476">
    <property type="protein sequence ID" value="KFD72734.1"/>
    <property type="molecule type" value="Genomic_DNA"/>
</dbReference>
<name>A0A085NTD8_9BILA</name>
<comment type="subcellular location">
    <subcellularLocation>
        <location evidence="1">Membrane</location>
        <topology evidence="1">Peripheral membrane protein</topology>
    </subcellularLocation>
</comment>
<keyword evidence="2" id="KW-0597">Phosphoprotein</keyword>
<protein>
    <recommendedName>
        <fullName evidence="5">Tight junction-associated protein 1</fullName>
    </recommendedName>
</protein>
<proteinExistence type="predicted"/>
<dbReference type="AlphaFoldDB" id="A0A085NTD8"/>
<gene>
    <name evidence="4" type="ORF">M514_01859</name>
</gene>
<sequence>MKKTTEKIEMLNDVQAEVVLWKEKYERLLHTFTLTLENNQKLEDSVLKLIEQSEEDKASMVNEVDHLNQLIAVKDAMINRLEIERDRYKKDCLLAVNLLQCQPSMYKRKQSYSEGPRSSSCTSAFGDAGCEDTKANLLACSSATFPPTAVMLATESPPQEPVEKNSNSHSGHSEDILQLIGFTSDSDLPVRLSECTKCSSAIRLRDQSVQTEVSSLSNERLLIDFNIDDQKHSVSVNRKEHSVLLI</sequence>
<evidence type="ECO:0000256" key="1">
    <source>
        <dbReference type="ARBA" id="ARBA00004170"/>
    </source>
</evidence>
<evidence type="ECO:0000256" key="2">
    <source>
        <dbReference type="ARBA" id="ARBA00022553"/>
    </source>
</evidence>
<accession>A0A085NTD8</accession>
<dbReference type="InterPro" id="IPR043441">
    <property type="entry name" value="Tjap1/BEGAIN"/>
</dbReference>
<dbReference type="GO" id="GO:0016020">
    <property type="term" value="C:membrane"/>
    <property type="evidence" value="ECO:0007669"/>
    <property type="project" value="UniProtKB-SubCell"/>
</dbReference>
<dbReference type="PANTHER" id="PTHR28664:SF4">
    <property type="entry name" value="TIGHT JUNCTION-ASSOCIATED PROTEIN 1"/>
    <property type="match status" value="1"/>
</dbReference>
<evidence type="ECO:0008006" key="5">
    <source>
        <dbReference type="Google" id="ProtNLM"/>
    </source>
</evidence>
<dbReference type="PANTHER" id="PTHR28664">
    <property type="entry name" value="TIGHT JUNCTION-ASSOCIATED PROTEIN 1"/>
    <property type="match status" value="1"/>
</dbReference>
<organism evidence="4">
    <name type="scientific">Trichuris suis</name>
    <name type="common">pig whipworm</name>
    <dbReference type="NCBI Taxonomy" id="68888"/>
    <lineage>
        <taxon>Eukaryota</taxon>
        <taxon>Metazoa</taxon>
        <taxon>Ecdysozoa</taxon>
        <taxon>Nematoda</taxon>
        <taxon>Enoplea</taxon>
        <taxon>Dorylaimia</taxon>
        <taxon>Trichinellida</taxon>
        <taxon>Trichuridae</taxon>
        <taxon>Trichuris</taxon>
    </lineage>
</organism>
<evidence type="ECO:0000313" key="4">
    <source>
        <dbReference type="EMBL" id="KFD72734.1"/>
    </source>
</evidence>
<dbReference type="Proteomes" id="UP000030758">
    <property type="component" value="Unassembled WGS sequence"/>
</dbReference>